<evidence type="ECO:0000259" key="4">
    <source>
        <dbReference type="Pfam" id="PF17168"/>
    </source>
</evidence>
<dbReference type="GO" id="GO:0003824">
    <property type="term" value="F:catalytic activity"/>
    <property type="evidence" value="ECO:0007669"/>
    <property type="project" value="UniProtKB-ARBA"/>
</dbReference>
<dbReference type="InterPro" id="IPR032514">
    <property type="entry name" value="GtaA_central"/>
</dbReference>
<evidence type="ECO:0000256" key="1">
    <source>
        <dbReference type="SAM" id="MobiDB-lite"/>
    </source>
</evidence>
<keyword evidence="2" id="KW-0732">Signal</keyword>
<dbReference type="AlphaFoldDB" id="B6H1I1"/>
<dbReference type="GeneID" id="8307821"/>
<sequence>MWPLSPLLLLSLAAGSFVRLSSYPLAVKTPYLPAWLPGDQAKNVSTARPEFWAGQPLTWKVITRVNGEVYSLFGCPDENITSVDQISISYSATHTVVTLKTGNNNNIEGEVDVMTAIDESWSAQPGQMVMGCAAPSTILSQFPLFGQVSRNISNYTRDDLVAFAYRFGCRNVVQTSSVTFAIGLQQDLNGFFGEVYESLYFEPLWSTTEEVVDHFLEDEACAREESKKLDQQLIIFCSWLISSSWGLIHISVPWCSKDTSYHLGFMKAISASGRVSPISGLLPSALPAFYVLAPDYIPLLLKPVLNMTLGWPMDYALHDIGKHYPNATGPTENDEYTFPLQQTSTLLWMVYAYQKPSGDIEWAKPFLPALHRYADYLVRHGQYPPEERSTIDHNESRANQTLIAISASIGLKAYGALSGMANYTDIGNLYASTIMDLGTDTKQAHFTSHYGRADSSWITSYPLAYDKLLGLDTFDEAVYEMQSTWYKDLIQPDGLQFSSDVQFTVADLEMMAAATCSNDVQALIVDSLHQTTTSRIDSVPGPTRWNVTGANSGRQSSTKAQAAVGGYWMLAAVNMSGQGVPVELPSELWLTQDIYQVPLKPSQVSLTKVRIPELIAQGHKGQTQKNGTAVRPGAQQPEGSKDIQEVVTASKLIHIDL</sequence>
<dbReference type="OMA" id="DESWSAQ"/>
<protein>
    <submittedName>
        <fullName evidence="5">Pc13g02130 protein</fullName>
    </submittedName>
</protein>
<evidence type="ECO:0000313" key="5">
    <source>
        <dbReference type="EMBL" id="CAP91282.1"/>
    </source>
</evidence>
<dbReference type="VEuPathDB" id="FungiDB:PCH_Pc13g02130"/>
<proteinExistence type="predicted"/>
<dbReference type="Gene3D" id="1.50.10.10">
    <property type="match status" value="1"/>
</dbReference>
<dbReference type="BioCyc" id="PCHR:PC13G02130-MONOMER"/>
<dbReference type="InterPro" id="IPR008928">
    <property type="entry name" value="6-hairpin_glycosidase_sf"/>
</dbReference>
<gene>
    <name evidence="5" type="ORF">Pc13g02130</name>
    <name evidence="5" type="ORF">PCH_Pc13g02130</name>
</gene>
<organism evidence="5 6">
    <name type="scientific">Penicillium rubens (strain ATCC 28089 / DSM 1075 / NRRL 1951 / Wisconsin 54-1255)</name>
    <name type="common">Penicillium chrysogenum</name>
    <dbReference type="NCBI Taxonomy" id="500485"/>
    <lineage>
        <taxon>Eukaryota</taxon>
        <taxon>Fungi</taxon>
        <taxon>Dikarya</taxon>
        <taxon>Ascomycota</taxon>
        <taxon>Pezizomycotina</taxon>
        <taxon>Eurotiomycetes</taxon>
        <taxon>Eurotiomycetidae</taxon>
        <taxon>Eurotiales</taxon>
        <taxon>Aspergillaceae</taxon>
        <taxon>Penicillium</taxon>
        <taxon>Penicillium chrysogenum species complex</taxon>
    </lineage>
</organism>
<dbReference type="Proteomes" id="UP000000724">
    <property type="component" value="Contig Pc00c13"/>
</dbReference>
<dbReference type="PANTHER" id="PTHR31987">
    <property type="entry name" value="GLUTAMINASE A-RELATED"/>
    <property type="match status" value="1"/>
</dbReference>
<dbReference type="Pfam" id="PF16335">
    <property type="entry name" value="GtaA_6_Hairpin"/>
    <property type="match status" value="1"/>
</dbReference>
<feature type="domain" description="Glutaminase A N-terminal" evidence="4">
    <location>
        <begin position="96"/>
        <end position="233"/>
    </location>
</feature>
<dbReference type="eggNOG" id="ENOG502SHC8">
    <property type="taxonomic scope" value="Eukaryota"/>
</dbReference>
<feature type="domain" description="Glutaminase A central" evidence="3">
    <location>
        <begin position="258"/>
        <end position="570"/>
    </location>
</feature>
<dbReference type="Pfam" id="PF17168">
    <property type="entry name" value="DUF5127"/>
    <property type="match status" value="1"/>
</dbReference>
<dbReference type="OrthoDB" id="3918848at2759"/>
<feature type="chain" id="PRO_5012497369" evidence="2">
    <location>
        <begin position="16"/>
        <end position="657"/>
    </location>
</feature>
<dbReference type="STRING" id="500485.B6H1I1"/>
<dbReference type="InterPro" id="IPR052743">
    <property type="entry name" value="Glutaminase_GtaA"/>
</dbReference>
<dbReference type="InterPro" id="IPR033433">
    <property type="entry name" value="GtaA_N"/>
</dbReference>
<evidence type="ECO:0000313" key="6">
    <source>
        <dbReference type="Proteomes" id="UP000000724"/>
    </source>
</evidence>
<dbReference type="GO" id="GO:0005975">
    <property type="term" value="P:carbohydrate metabolic process"/>
    <property type="evidence" value="ECO:0007669"/>
    <property type="project" value="InterPro"/>
</dbReference>
<dbReference type="PANTHER" id="PTHR31987:SF14">
    <property type="entry name" value="PUTATIVE (AFU_ORTHOLOGUE AFUA_6G09910)-RELATED"/>
    <property type="match status" value="1"/>
</dbReference>
<dbReference type="HOGENOM" id="CLU_008020_1_0_1"/>
<dbReference type="KEGG" id="pcs:N7525_000301"/>
<dbReference type="InterPro" id="IPR012341">
    <property type="entry name" value="6hp_glycosidase-like_sf"/>
</dbReference>
<reference evidence="5 6" key="1">
    <citation type="journal article" date="2008" name="Nat. Biotechnol.">
        <title>Genome sequencing and analysis of the filamentous fungus Penicillium chrysogenum.</title>
        <authorList>
            <person name="van den Berg M.A."/>
            <person name="Albang R."/>
            <person name="Albermann K."/>
            <person name="Badger J.H."/>
            <person name="Daran J.-M."/>
            <person name="Driessen A.J.M."/>
            <person name="Garcia-Estrada C."/>
            <person name="Fedorova N.D."/>
            <person name="Harris D.M."/>
            <person name="Heijne W.H.M."/>
            <person name="Joardar V.S."/>
            <person name="Kiel J.A.K.W."/>
            <person name="Kovalchuk A."/>
            <person name="Martin J.F."/>
            <person name="Nierman W.C."/>
            <person name="Nijland J.G."/>
            <person name="Pronk J.T."/>
            <person name="Roubos J.A."/>
            <person name="van der Klei I.J."/>
            <person name="van Peij N.N.M.E."/>
            <person name="Veenhuis M."/>
            <person name="von Doehren H."/>
            <person name="Wagner C."/>
            <person name="Wortman J.R."/>
            <person name="Bovenberg R.A.L."/>
        </authorList>
    </citation>
    <scope>NUCLEOTIDE SEQUENCE [LARGE SCALE GENOMIC DNA]</scope>
    <source>
        <strain evidence="6">ATCC 28089 / DSM 1075 / NRRL 1951 / Wisconsin 54-1255</strain>
    </source>
</reference>
<accession>B6H1I1</accession>
<feature type="signal peptide" evidence="2">
    <location>
        <begin position="1"/>
        <end position="15"/>
    </location>
</feature>
<evidence type="ECO:0000259" key="3">
    <source>
        <dbReference type="Pfam" id="PF16335"/>
    </source>
</evidence>
<dbReference type="EMBL" id="AM920428">
    <property type="protein sequence ID" value="CAP91282.1"/>
    <property type="molecule type" value="Genomic_DNA"/>
</dbReference>
<evidence type="ECO:0000256" key="2">
    <source>
        <dbReference type="SAM" id="SignalP"/>
    </source>
</evidence>
<dbReference type="SUPFAM" id="SSF48208">
    <property type="entry name" value="Six-hairpin glycosidases"/>
    <property type="match status" value="1"/>
</dbReference>
<feature type="region of interest" description="Disordered" evidence="1">
    <location>
        <begin position="617"/>
        <end position="641"/>
    </location>
</feature>
<name>B6H1I1_PENRW</name>
<keyword evidence="6" id="KW-1185">Reference proteome</keyword>